<dbReference type="OrthoDB" id="7180077at2"/>
<reference evidence="1 2" key="1">
    <citation type="journal article" date="2013" name="Genome Announc.">
        <title>Draft Genome Sequence for Caulobacter sp. Strain OR37, a Bacterium Tolerant to Heavy Metals.</title>
        <authorList>
            <person name="Utturkar S.M."/>
            <person name="Bollmann A."/>
            <person name="Brzoska R.M."/>
            <person name="Klingeman D.M."/>
            <person name="Epstein S.E."/>
            <person name="Palumbo A.V."/>
            <person name="Brown S.D."/>
        </authorList>
    </citation>
    <scope>NUCLEOTIDE SEQUENCE [LARGE SCALE GENOMIC DNA]</scope>
    <source>
        <strain evidence="1 2">OR37</strain>
    </source>
</reference>
<protein>
    <submittedName>
        <fullName evidence="1">Uncharacterized protein</fullName>
    </submittedName>
</protein>
<dbReference type="AlphaFoldDB" id="R0E7Z6"/>
<dbReference type="RefSeq" id="WP_004620342.1">
    <property type="nucleotide sequence ID" value="NZ_APMP01000015.1"/>
</dbReference>
<evidence type="ECO:0000313" key="1">
    <source>
        <dbReference type="EMBL" id="ENZ81613.1"/>
    </source>
</evidence>
<organism evidence="1 2">
    <name type="scientific">Caulobacter vibrioides OR37</name>
    <dbReference type="NCBI Taxonomy" id="1292034"/>
    <lineage>
        <taxon>Bacteria</taxon>
        <taxon>Pseudomonadati</taxon>
        <taxon>Pseudomonadota</taxon>
        <taxon>Alphaproteobacteria</taxon>
        <taxon>Caulobacterales</taxon>
        <taxon>Caulobacteraceae</taxon>
        <taxon>Caulobacter</taxon>
    </lineage>
</organism>
<name>R0E7Z6_CAUVI</name>
<accession>R0E7Z6</accession>
<proteinExistence type="predicted"/>
<dbReference type="PATRIC" id="fig|1292034.3.peg.2534"/>
<dbReference type="EMBL" id="APMP01000015">
    <property type="protein sequence ID" value="ENZ81613.1"/>
    <property type="molecule type" value="Genomic_DNA"/>
</dbReference>
<sequence length="343" mass="38645">MSDDETFELSAEDRVHINRVLDLAEAWESPEPVVVDGVCFHLTCDVDKEVWKPLHTLGTYGQRQSMYGPELIFPWTPPWIRDFMSKTVDVIDVEPGSLVVISVVGTAQLKSPFAQFGDDDAHKGKQARIVVLHADKTVSEATRPLVLLTEEATDAFVFVEDYSSAYQALLARLGVRAEIEDINELVDEPLEAWPVPSPDLSETYKRAILALVEGNSSYDPAPYAVFGYLMARAEAEERLLAPAVRGLQADEQQARFKAGKRQKSRSATEKLRLIAKAIIAQNSQISLSRCARMVEEQIRNDPKWTFTSDDKWIARHIRELFEKRGDSKEYQPRRDLRVGTTPG</sequence>
<evidence type="ECO:0000313" key="2">
    <source>
        <dbReference type="Proteomes" id="UP000013063"/>
    </source>
</evidence>
<dbReference type="Proteomes" id="UP000013063">
    <property type="component" value="Unassembled WGS sequence"/>
</dbReference>
<comment type="caution">
    <text evidence="1">The sequence shown here is derived from an EMBL/GenBank/DDBJ whole genome shotgun (WGS) entry which is preliminary data.</text>
</comment>
<dbReference type="STRING" id="1292034.OR37_02551"/>
<keyword evidence="2" id="KW-1185">Reference proteome</keyword>
<gene>
    <name evidence="1" type="ORF">OR37_02551</name>
</gene>